<accession>A0A074ZPU4</accession>
<gene>
    <name evidence="2" type="ORF">T265_07217</name>
</gene>
<dbReference type="AlphaFoldDB" id="A0A074ZPU4"/>
<sequence>MMATSSRSTNDLNASSIALKDVSLSTAKKFGRRFLSSSPIPPSRNPVHVSSSPMTAISLPRAAEIAMVRK</sequence>
<evidence type="ECO:0000313" key="3">
    <source>
        <dbReference type="Proteomes" id="UP000054324"/>
    </source>
</evidence>
<proteinExistence type="predicted"/>
<dbReference type="Proteomes" id="UP000054324">
    <property type="component" value="Unassembled WGS sequence"/>
</dbReference>
<feature type="region of interest" description="Disordered" evidence="1">
    <location>
        <begin position="34"/>
        <end position="54"/>
    </location>
</feature>
<dbReference type="EMBL" id="KL596780">
    <property type="protein sequence ID" value="KER25345.1"/>
    <property type="molecule type" value="Genomic_DNA"/>
</dbReference>
<evidence type="ECO:0000256" key="1">
    <source>
        <dbReference type="SAM" id="MobiDB-lite"/>
    </source>
</evidence>
<dbReference type="CTD" id="20321396"/>
<dbReference type="RefSeq" id="XP_009170937.1">
    <property type="nucleotide sequence ID" value="XM_009172673.1"/>
</dbReference>
<dbReference type="KEGG" id="ovi:T265_07217"/>
<name>A0A074ZPU4_OPIVI</name>
<keyword evidence="3" id="KW-1185">Reference proteome</keyword>
<organism evidence="2 3">
    <name type="scientific">Opisthorchis viverrini</name>
    <name type="common">Southeast Asian liver fluke</name>
    <dbReference type="NCBI Taxonomy" id="6198"/>
    <lineage>
        <taxon>Eukaryota</taxon>
        <taxon>Metazoa</taxon>
        <taxon>Spiralia</taxon>
        <taxon>Lophotrochozoa</taxon>
        <taxon>Platyhelminthes</taxon>
        <taxon>Trematoda</taxon>
        <taxon>Digenea</taxon>
        <taxon>Opisthorchiida</taxon>
        <taxon>Opisthorchiata</taxon>
        <taxon>Opisthorchiidae</taxon>
        <taxon>Opisthorchis</taxon>
    </lineage>
</organism>
<reference evidence="2 3" key="1">
    <citation type="submission" date="2013-11" db="EMBL/GenBank/DDBJ databases">
        <title>Opisthorchis viverrini - life in the bile duct.</title>
        <authorList>
            <person name="Young N.D."/>
            <person name="Nagarajan N."/>
            <person name="Lin S.J."/>
            <person name="Korhonen P.K."/>
            <person name="Jex A.R."/>
            <person name="Hall R.S."/>
            <person name="Safavi-Hemami H."/>
            <person name="Kaewkong W."/>
            <person name="Bertrand D."/>
            <person name="Gao S."/>
            <person name="Seet Q."/>
            <person name="Wongkham S."/>
            <person name="Teh B.T."/>
            <person name="Wongkham C."/>
            <person name="Intapan P.M."/>
            <person name="Maleewong W."/>
            <person name="Yang X."/>
            <person name="Hu M."/>
            <person name="Wang Z."/>
            <person name="Hofmann A."/>
            <person name="Sternberg P.W."/>
            <person name="Tan P."/>
            <person name="Wang J."/>
            <person name="Gasser R.B."/>
        </authorList>
    </citation>
    <scope>NUCLEOTIDE SEQUENCE [LARGE SCALE GENOMIC DNA]</scope>
</reference>
<dbReference type="OrthoDB" id="10261947at2759"/>
<dbReference type="GeneID" id="20321396"/>
<evidence type="ECO:0000313" key="2">
    <source>
        <dbReference type="EMBL" id="KER25345.1"/>
    </source>
</evidence>
<protein>
    <submittedName>
        <fullName evidence="2">Uncharacterized protein</fullName>
    </submittedName>
</protein>